<evidence type="ECO:0000256" key="1">
    <source>
        <dbReference type="ARBA" id="ARBA00001554"/>
    </source>
</evidence>
<dbReference type="STRING" id="1707952.A6A03_03530"/>
<dbReference type="CDD" id="cd00488">
    <property type="entry name" value="PCD_DCoH"/>
    <property type="match status" value="1"/>
</dbReference>
<comment type="catalytic activity">
    <reaction evidence="1 4">
        <text>(4aS,6R)-4a-hydroxy-L-erythro-5,6,7,8-tetrahydrobiopterin = (6R)-L-erythro-6,7-dihydrobiopterin + H2O</text>
        <dbReference type="Rhea" id="RHEA:11920"/>
        <dbReference type="ChEBI" id="CHEBI:15377"/>
        <dbReference type="ChEBI" id="CHEBI:15642"/>
        <dbReference type="ChEBI" id="CHEBI:43120"/>
        <dbReference type="EC" id="4.2.1.96"/>
    </reaction>
</comment>
<dbReference type="GO" id="GO:0006729">
    <property type="term" value="P:tetrahydrobiopterin biosynthetic process"/>
    <property type="evidence" value="ECO:0007669"/>
    <property type="project" value="InterPro"/>
</dbReference>
<gene>
    <name evidence="5" type="ORF">A6A03_03530</name>
</gene>
<evidence type="ECO:0000256" key="3">
    <source>
        <dbReference type="ARBA" id="ARBA00023239"/>
    </source>
</evidence>
<dbReference type="PANTHER" id="PTHR12599:SF0">
    <property type="entry name" value="PTERIN-4-ALPHA-CARBINOLAMINE DEHYDRATASE"/>
    <property type="match status" value="1"/>
</dbReference>
<dbReference type="Gene3D" id="3.30.1360.20">
    <property type="entry name" value="Transcriptional coactivator/pterin dehydratase"/>
    <property type="match status" value="1"/>
</dbReference>
<dbReference type="AlphaFoldDB" id="A0A178M3G5"/>
<dbReference type="EC" id="4.2.1.96" evidence="4"/>
<proteinExistence type="inferred from homology"/>
<evidence type="ECO:0000313" key="5">
    <source>
        <dbReference type="EMBL" id="OAN42801.1"/>
    </source>
</evidence>
<keyword evidence="3 4" id="KW-0456">Lyase</keyword>
<dbReference type="RefSeq" id="WP_066790246.1">
    <property type="nucleotide sequence ID" value="NZ_LWQS01000082.1"/>
</dbReference>
<dbReference type="OrthoDB" id="9800108at2"/>
<dbReference type="HAMAP" id="MF_00434">
    <property type="entry name" value="Pterin_4_alpha"/>
    <property type="match status" value="1"/>
</dbReference>
<dbReference type="NCBIfam" id="NF002017">
    <property type="entry name" value="PRK00823.1-2"/>
    <property type="match status" value="1"/>
</dbReference>
<accession>A0A178M3G5</accession>
<reference evidence="5 6" key="1">
    <citation type="submission" date="2016-04" db="EMBL/GenBank/DDBJ databases">
        <title>Chloroflexus islandicus sp. nov., a thermophilic filamentous anoxygenic phototrophic bacterium from geyser Strokkur (Iceland).</title>
        <authorList>
            <person name="Gaisin V.A."/>
            <person name="Kalashnikov A.M."/>
            <person name="Sukhacheva M.V."/>
            <person name="Grouzdev D.S."/>
            <person name="Ivanov T.M."/>
            <person name="Kuznetsov B."/>
            <person name="Gorlenko V.M."/>
        </authorList>
    </citation>
    <scope>NUCLEOTIDE SEQUENCE [LARGE SCALE GENOMIC DNA]</scope>
    <source>
        <strain evidence="6">isl-2</strain>
    </source>
</reference>
<dbReference type="EMBL" id="LWQS01000082">
    <property type="protein sequence ID" value="OAN42801.1"/>
    <property type="molecule type" value="Genomic_DNA"/>
</dbReference>
<dbReference type="InterPro" id="IPR036428">
    <property type="entry name" value="PCD_sf"/>
</dbReference>
<dbReference type="Pfam" id="PF01329">
    <property type="entry name" value="Pterin_4a"/>
    <property type="match status" value="1"/>
</dbReference>
<sequence>MPRLSEAEIAEHLAQRPDWSLEDNEIVRTFRLANFPAAIAFVTHVAFLAEAAGHHPDIDIRYNRVRIALTTHDAGGLTEKDFALAAAIDEMLG</sequence>
<name>A0A178M3G5_9CHLR</name>
<organism evidence="5 6">
    <name type="scientific">Chloroflexus islandicus</name>
    <dbReference type="NCBI Taxonomy" id="1707952"/>
    <lineage>
        <taxon>Bacteria</taxon>
        <taxon>Bacillati</taxon>
        <taxon>Chloroflexota</taxon>
        <taxon>Chloroflexia</taxon>
        <taxon>Chloroflexales</taxon>
        <taxon>Chloroflexineae</taxon>
        <taxon>Chloroflexaceae</taxon>
        <taxon>Chloroflexus</taxon>
    </lineage>
</organism>
<protein>
    <recommendedName>
        <fullName evidence="4">Putative pterin-4-alpha-carbinolamine dehydratase</fullName>
        <shortName evidence="4">PHS</shortName>
        <ecNumber evidence="4">4.2.1.96</ecNumber>
    </recommendedName>
    <alternativeName>
        <fullName evidence="4">4-alpha-hydroxy-tetrahydropterin dehydratase</fullName>
    </alternativeName>
    <alternativeName>
        <fullName evidence="4">Pterin carbinolamine dehydratase</fullName>
        <shortName evidence="4">PCD</shortName>
    </alternativeName>
</protein>
<evidence type="ECO:0000256" key="2">
    <source>
        <dbReference type="ARBA" id="ARBA00006472"/>
    </source>
</evidence>
<evidence type="ECO:0000256" key="4">
    <source>
        <dbReference type="HAMAP-Rule" id="MF_00434"/>
    </source>
</evidence>
<dbReference type="GO" id="GO:0008124">
    <property type="term" value="F:4-alpha-hydroxytetrahydrobiopterin dehydratase activity"/>
    <property type="evidence" value="ECO:0007669"/>
    <property type="project" value="UniProtKB-UniRule"/>
</dbReference>
<dbReference type="Proteomes" id="UP000078287">
    <property type="component" value="Unassembled WGS sequence"/>
</dbReference>
<keyword evidence="6" id="KW-1185">Reference proteome</keyword>
<evidence type="ECO:0000313" key="6">
    <source>
        <dbReference type="Proteomes" id="UP000078287"/>
    </source>
</evidence>
<comment type="caution">
    <text evidence="5">The sequence shown here is derived from an EMBL/GenBank/DDBJ whole genome shotgun (WGS) entry which is preliminary data.</text>
</comment>
<dbReference type="PANTHER" id="PTHR12599">
    <property type="entry name" value="PTERIN-4-ALPHA-CARBINOLAMINE DEHYDRATASE"/>
    <property type="match status" value="1"/>
</dbReference>
<comment type="similarity">
    <text evidence="2 4">Belongs to the pterin-4-alpha-carbinolamine dehydratase family.</text>
</comment>
<dbReference type="SUPFAM" id="SSF55248">
    <property type="entry name" value="PCD-like"/>
    <property type="match status" value="1"/>
</dbReference>
<dbReference type="InterPro" id="IPR001533">
    <property type="entry name" value="Pterin_deHydtase"/>
</dbReference>